<dbReference type="AlphaFoldDB" id="Q8FNV1"/>
<proteinExistence type="predicted"/>
<organism evidence="3 4">
    <name type="scientific">Corynebacterium efficiens (strain DSM 44549 / YS-314 / AJ 12310 / JCM 11189 / NBRC 100395)</name>
    <dbReference type="NCBI Taxonomy" id="196164"/>
    <lineage>
        <taxon>Bacteria</taxon>
        <taxon>Bacillati</taxon>
        <taxon>Actinomycetota</taxon>
        <taxon>Actinomycetes</taxon>
        <taxon>Mycobacteriales</taxon>
        <taxon>Corynebacteriaceae</taxon>
        <taxon>Corynebacterium</taxon>
    </lineage>
</organism>
<protein>
    <recommendedName>
        <fullName evidence="5">Secreted protein</fullName>
    </recommendedName>
</protein>
<sequence length="213" mass="22785">MRLFLRSLTAALGSAALLLAPLTPTAHAVNAVDLQGFSHFCFAPDGIYDGPYQNSHNGYPVTEELLTIPVAQPSTQASRFFPVIDPGLVVHPTAGGLAKDNHLRFKAIVFPSDHTRDDANTGEIRFEAFQIRLNTEEQFGDRYYIYVGPSKRVMDDNCDGTFYDNTGTKRSSSEMNWTPKYVYRGGELTLNTGGGGGGGNGGGGNGGGSSLSS</sequence>
<dbReference type="Proteomes" id="UP000001409">
    <property type="component" value="Chromosome"/>
</dbReference>
<dbReference type="KEGG" id="cef:CE2042"/>
<accession>Q8FNV1</accession>
<evidence type="ECO:0008006" key="5">
    <source>
        <dbReference type="Google" id="ProtNLM"/>
    </source>
</evidence>
<feature type="chain" id="PRO_5004306169" description="Secreted protein" evidence="2">
    <location>
        <begin position="29"/>
        <end position="213"/>
    </location>
</feature>
<evidence type="ECO:0000256" key="1">
    <source>
        <dbReference type="SAM" id="MobiDB-lite"/>
    </source>
</evidence>
<keyword evidence="2" id="KW-0732">Signal</keyword>
<evidence type="ECO:0000313" key="4">
    <source>
        <dbReference type="Proteomes" id="UP000001409"/>
    </source>
</evidence>
<evidence type="ECO:0000313" key="3">
    <source>
        <dbReference type="EMBL" id="BAC18852.1"/>
    </source>
</evidence>
<feature type="region of interest" description="Disordered" evidence="1">
    <location>
        <begin position="192"/>
        <end position="213"/>
    </location>
</feature>
<feature type="signal peptide" evidence="2">
    <location>
        <begin position="1"/>
        <end position="28"/>
    </location>
</feature>
<dbReference type="STRING" id="196164.gene:10742470"/>
<accession>C8NQ01</accession>
<dbReference type="HOGENOM" id="CLU_1292604_0_0_11"/>
<reference evidence="3 4" key="1">
    <citation type="journal article" date="2003" name="Genome Res.">
        <title>Comparative complete genome sequence analysis of the amino acid replacements responsible for the thermostability of Corynebacterium efficiens.</title>
        <authorList>
            <person name="Nishio Y."/>
            <person name="Nakamura Y."/>
            <person name="Kawarabayasi Y."/>
            <person name="Usuda Y."/>
            <person name="Kimura E."/>
            <person name="Sugimoto S."/>
            <person name="Matsui K."/>
            <person name="Yamagishi A."/>
            <person name="Kikuchi H."/>
            <person name="Ikeo K."/>
            <person name="Gojobori T."/>
        </authorList>
    </citation>
    <scope>NUCLEOTIDE SEQUENCE [LARGE SCALE GENOMIC DNA]</scope>
    <source>
        <strain evidence="4">DSM 44549 / YS-314 / AJ 12310 / JCM 11189 / NBRC 100395</strain>
    </source>
</reference>
<dbReference type="EMBL" id="BA000035">
    <property type="protein sequence ID" value="BAC18852.1"/>
    <property type="molecule type" value="Genomic_DNA"/>
</dbReference>
<dbReference type="RefSeq" id="WP_006768042.1">
    <property type="nucleotide sequence ID" value="NC_004369.1"/>
</dbReference>
<name>Q8FNV1_COREF</name>
<evidence type="ECO:0000256" key="2">
    <source>
        <dbReference type="SAM" id="SignalP"/>
    </source>
</evidence>
<keyword evidence="4" id="KW-1185">Reference proteome</keyword>